<evidence type="ECO:0000256" key="5">
    <source>
        <dbReference type="ARBA" id="ARBA00022725"/>
    </source>
</evidence>
<proteinExistence type="evidence at transcript level"/>
<organism evidence="11">
    <name type="scientific">Locusta migratoria</name>
    <name type="common">Migratory locust</name>
    <dbReference type="NCBI Taxonomy" id="7004"/>
    <lineage>
        <taxon>Eukaryota</taxon>
        <taxon>Metazoa</taxon>
        <taxon>Ecdysozoa</taxon>
        <taxon>Arthropoda</taxon>
        <taxon>Hexapoda</taxon>
        <taxon>Insecta</taxon>
        <taxon>Pterygota</taxon>
        <taxon>Neoptera</taxon>
        <taxon>Polyneoptera</taxon>
        <taxon>Orthoptera</taxon>
        <taxon>Caelifera</taxon>
        <taxon>Acrididea</taxon>
        <taxon>Acridomorpha</taxon>
        <taxon>Acridoidea</taxon>
        <taxon>Acrididae</taxon>
        <taxon>Oedipodinae</taxon>
        <taxon>Locusta</taxon>
    </lineage>
</organism>
<feature type="transmembrane region" description="Helical" evidence="10">
    <location>
        <begin position="6"/>
        <end position="24"/>
    </location>
</feature>
<comment type="caution">
    <text evidence="10">Lacks conserved residue(s) required for the propagation of feature annotation.</text>
</comment>
<dbReference type="Pfam" id="PF02949">
    <property type="entry name" value="7tm_6"/>
    <property type="match status" value="1"/>
</dbReference>
<dbReference type="PANTHER" id="PTHR21137:SF35">
    <property type="entry name" value="ODORANT RECEPTOR 19A-RELATED"/>
    <property type="match status" value="1"/>
</dbReference>
<evidence type="ECO:0000313" key="11">
    <source>
        <dbReference type="EMBL" id="ALD51409.1"/>
    </source>
</evidence>
<comment type="subcellular location">
    <subcellularLocation>
        <location evidence="1 10">Cell membrane</location>
        <topology evidence="1 10">Multi-pass membrane protein</topology>
    </subcellularLocation>
</comment>
<evidence type="ECO:0000256" key="9">
    <source>
        <dbReference type="ARBA" id="ARBA00023224"/>
    </source>
</evidence>
<keyword evidence="7 10" id="KW-0472">Membrane</keyword>
<reference evidence="11" key="1">
    <citation type="journal article" date="2015" name="Cell. Mol. Life Sci.">
        <title>Identification and functional analysis of olfactory receptor family reveal unusual characteristics of the olfactory system in the migratory locust.</title>
        <authorList>
            <person name="Wang Z."/>
            <person name="Yang P."/>
            <person name="Chen D."/>
            <person name="Jiang F."/>
            <person name="Li Y."/>
            <person name="Wang X."/>
            <person name="Kang L."/>
        </authorList>
    </citation>
    <scope>NUCLEOTIDE SEQUENCE</scope>
</reference>
<evidence type="ECO:0000256" key="2">
    <source>
        <dbReference type="ARBA" id="ARBA00022475"/>
    </source>
</evidence>
<dbReference type="GO" id="GO:0005549">
    <property type="term" value="F:odorant binding"/>
    <property type="evidence" value="ECO:0007669"/>
    <property type="project" value="InterPro"/>
</dbReference>
<comment type="similarity">
    <text evidence="10">Belongs to the insect chemoreceptor superfamily. Heteromeric odorant receptor channel (TC 1.A.69) family.</text>
</comment>
<dbReference type="GO" id="GO:0007165">
    <property type="term" value="P:signal transduction"/>
    <property type="evidence" value="ECO:0007669"/>
    <property type="project" value="UniProtKB-KW"/>
</dbReference>
<feature type="transmembrane region" description="Helical" evidence="10">
    <location>
        <begin position="128"/>
        <end position="148"/>
    </location>
</feature>
<feature type="transmembrane region" description="Helical" evidence="10">
    <location>
        <begin position="322"/>
        <end position="346"/>
    </location>
</feature>
<dbReference type="EMBL" id="KP843273">
    <property type="protein sequence ID" value="ALD51409.1"/>
    <property type="molecule type" value="mRNA"/>
</dbReference>
<dbReference type="AlphaFoldDB" id="A0A0M4JB60"/>
<dbReference type="GO" id="GO:0004984">
    <property type="term" value="F:olfactory receptor activity"/>
    <property type="evidence" value="ECO:0007669"/>
    <property type="project" value="InterPro"/>
</dbReference>
<evidence type="ECO:0000256" key="8">
    <source>
        <dbReference type="ARBA" id="ARBA00023170"/>
    </source>
</evidence>
<evidence type="ECO:0000256" key="10">
    <source>
        <dbReference type="RuleBase" id="RU351113"/>
    </source>
</evidence>
<feature type="transmembrane region" description="Helical" evidence="10">
    <location>
        <begin position="358"/>
        <end position="378"/>
    </location>
</feature>
<protein>
    <recommendedName>
        <fullName evidence="10">Odorant receptor</fullName>
    </recommendedName>
</protein>
<keyword evidence="9 10" id="KW-0807">Transducer</keyword>
<evidence type="ECO:0000256" key="3">
    <source>
        <dbReference type="ARBA" id="ARBA00022606"/>
    </source>
</evidence>
<keyword evidence="6 10" id="KW-1133">Transmembrane helix</keyword>
<evidence type="ECO:0000256" key="4">
    <source>
        <dbReference type="ARBA" id="ARBA00022692"/>
    </source>
</evidence>
<sequence length="454" mass="52195">MSNGNEGIYFGTIINLMHCFKIWSPDDSKRTISFSVYILVPAYVFFFALSCIEIYHNWGDMLSTTDAVNTFVIYLATSHKYFRLIYHEKDLKKLMKMVENNFSVPVWQNDALRNSIVKSYVQEVKKLTILWTTLCFTTLCGFMILPLVDGLFHYYTTNVTTEIEWKLPYRTWTPFNDYGAIVTVPLYVYHMFMGFVLIAEIPAFDTIYFSLINHSCAQLKIIQNSLINIVSISAQNVLSNEKNGVTFDTMLDEHYTAEENKDQSSLENKMNNGLNSYTPSGSYDSMLNLLHDSELDKKIRKNVGELVNHHEKILEFIDGVEAIVNAVFLTQFLCSATLFCLTGFQLTVILKEQQLARFLNMMELLGAAIFEMGMFCYYANRVMDEGINVGKAAYDSQWYYASKDYGNSVSIIMARCTRPPKITFGKFADLTMENFASVLQISYSYFTLLTRINE</sequence>
<keyword evidence="3 10" id="KW-0716">Sensory transduction</keyword>
<dbReference type="GO" id="GO:0005886">
    <property type="term" value="C:plasma membrane"/>
    <property type="evidence" value="ECO:0007669"/>
    <property type="project" value="UniProtKB-SubCell"/>
</dbReference>
<dbReference type="PANTHER" id="PTHR21137">
    <property type="entry name" value="ODORANT RECEPTOR"/>
    <property type="match status" value="1"/>
</dbReference>
<feature type="transmembrane region" description="Helical" evidence="10">
    <location>
        <begin position="36"/>
        <end position="55"/>
    </location>
</feature>
<accession>A0A0M4JB60</accession>
<dbReference type="InterPro" id="IPR004117">
    <property type="entry name" value="7tm6_olfct_rcpt"/>
</dbReference>
<feature type="transmembrane region" description="Helical" evidence="10">
    <location>
        <begin position="178"/>
        <end position="199"/>
    </location>
</feature>
<evidence type="ECO:0000256" key="1">
    <source>
        <dbReference type="ARBA" id="ARBA00004651"/>
    </source>
</evidence>
<evidence type="ECO:0000256" key="7">
    <source>
        <dbReference type="ARBA" id="ARBA00023136"/>
    </source>
</evidence>
<keyword evidence="2" id="KW-1003">Cell membrane</keyword>
<keyword evidence="4 10" id="KW-0812">Transmembrane</keyword>
<evidence type="ECO:0000256" key="6">
    <source>
        <dbReference type="ARBA" id="ARBA00022989"/>
    </source>
</evidence>
<keyword evidence="8 10" id="KW-0675">Receptor</keyword>
<keyword evidence="5 10" id="KW-0552">Olfaction</keyword>
<reference evidence="11" key="2">
    <citation type="submission" date="2015-02" db="EMBL/GenBank/DDBJ databases">
        <authorList>
            <person name="Torres C."/>
        </authorList>
    </citation>
    <scope>NUCLEOTIDE SEQUENCE</scope>
</reference>
<name>A0A0M4JB60_LOCMI</name>